<evidence type="ECO:0000313" key="2">
    <source>
        <dbReference type="EMBL" id="QHS98501.1"/>
    </source>
</evidence>
<protein>
    <submittedName>
        <fullName evidence="2">Uncharacterized protein</fullName>
    </submittedName>
</protein>
<name>A0A6C0C316_9ZZZZ</name>
<organism evidence="2">
    <name type="scientific">viral metagenome</name>
    <dbReference type="NCBI Taxonomy" id="1070528"/>
    <lineage>
        <taxon>unclassified sequences</taxon>
        <taxon>metagenomes</taxon>
        <taxon>organismal metagenomes</taxon>
    </lineage>
</organism>
<evidence type="ECO:0000256" key="1">
    <source>
        <dbReference type="SAM" id="Coils"/>
    </source>
</evidence>
<reference evidence="2" key="1">
    <citation type="journal article" date="2020" name="Nature">
        <title>Giant virus diversity and host interactions through global metagenomics.</title>
        <authorList>
            <person name="Schulz F."/>
            <person name="Roux S."/>
            <person name="Paez-Espino D."/>
            <person name="Jungbluth S."/>
            <person name="Walsh D.A."/>
            <person name="Denef V.J."/>
            <person name="McMahon K.D."/>
            <person name="Konstantinidis K.T."/>
            <person name="Eloe-Fadrosh E.A."/>
            <person name="Kyrpides N.C."/>
            <person name="Woyke T."/>
        </authorList>
    </citation>
    <scope>NUCLEOTIDE SEQUENCE</scope>
    <source>
        <strain evidence="2">GVMAG-M-3300020185-18</strain>
    </source>
</reference>
<proteinExistence type="predicted"/>
<accession>A0A6C0C316</accession>
<feature type="coiled-coil region" evidence="1">
    <location>
        <begin position="17"/>
        <end position="61"/>
    </location>
</feature>
<keyword evidence="1" id="KW-0175">Coiled coil</keyword>
<dbReference type="AlphaFoldDB" id="A0A6C0C316"/>
<sequence>MKGRQLPRTETIVQQENAALKNKVKCLSDALEEAYIEIRKLTNENEKLKKEKANVEEILQHREEFIIQEHC</sequence>
<dbReference type="EMBL" id="MN739317">
    <property type="protein sequence ID" value="QHS98501.1"/>
    <property type="molecule type" value="Genomic_DNA"/>
</dbReference>